<evidence type="ECO:0000256" key="1">
    <source>
        <dbReference type="ARBA" id="ARBA00004123"/>
    </source>
</evidence>
<feature type="compositionally biased region" description="Basic residues" evidence="7">
    <location>
        <begin position="140"/>
        <end position="153"/>
    </location>
</feature>
<dbReference type="CTD" id="3005"/>
<accession>A0A3Q3E2E2</accession>
<dbReference type="PROSITE" id="PS51504">
    <property type="entry name" value="H15"/>
    <property type="match status" value="1"/>
</dbReference>
<evidence type="ECO:0000259" key="8">
    <source>
        <dbReference type="PROSITE" id="PS51504"/>
    </source>
</evidence>
<dbReference type="Proteomes" id="UP000264820">
    <property type="component" value="Unplaced"/>
</dbReference>
<proteinExistence type="inferred from homology"/>
<dbReference type="KEGG" id="hcq:109530213"/>
<dbReference type="AlphaFoldDB" id="A0A3Q3E2E2"/>
<evidence type="ECO:0000256" key="6">
    <source>
        <dbReference type="RuleBase" id="RU003894"/>
    </source>
</evidence>
<dbReference type="PRINTS" id="PR00624">
    <property type="entry name" value="HISTONEH5"/>
</dbReference>
<keyword evidence="3 6" id="KW-0158">Chromosome</keyword>
<dbReference type="FunFam" id="1.10.10.10:FF:000140">
    <property type="entry name" value="Histone H1.0"/>
    <property type="match status" value="1"/>
</dbReference>
<dbReference type="SUPFAM" id="SSF46785">
    <property type="entry name" value="Winged helix' DNA-binding domain"/>
    <property type="match status" value="1"/>
</dbReference>
<reference evidence="9" key="2">
    <citation type="submission" date="2025-09" db="UniProtKB">
        <authorList>
            <consortium name="Ensembl"/>
        </authorList>
    </citation>
    <scope>IDENTIFICATION</scope>
</reference>
<keyword evidence="4 6" id="KW-0238">DNA-binding</keyword>
<evidence type="ECO:0000313" key="10">
    <source>
        <dbReference type="Proteomes" id="UP000264820"/>
    </source>
</evidence>
<reference evidence="9" key="1">
    <citation type="submission" date="2025-08" db="UniProtKB">
        <authorList>
            <consortium name="Ensembl"/>
        </authorList>
    </citation>
    <scope>IDENTIFICATION</scope>
</reference>
<dbReference type="InterPro" id="IPR005818">
    <property type="entry name" value="Histone_H1/H5_H15"/>
</dbReference>
<dbReference type="OrthoDB" id="1110759at2759"/>
<dbReference type="GeneID" id="109530213"/>
<feature type="compositionally biased region" description="Basic residues" evidence="7">
    <location>
        <begin position="10"/>
        <end position="22"/>
    </location>
</feature>
<evidence type="ECO:0000256" key="5">
    <source>
        <dbReference type="ARBA" id="ARBA00023242"/>
    </source>
</evidence>
<dbReference type="GO" id="GO:0003690">
    <property type="term" value="F:double-stranded DNA binding"/>
    <property type="evidence" value="ECO:0007669"/>
    <property type="project" value="TreeGrafter"/>
</dbReference>
<dbReference type="GO" id="GO:0006334">
    <property type="term" value="P:nucleosome assembly"/>
    <property type="evidence" value="ECO:0007669"/>
    <property type="project" value="InterPro"/>
</dbReference>
<dbReference type="PANTHER" id="PTHR11467:SF182">
    <property type="entry name" value="HISTONE H1.0"/>
    <property type="match status" value="1"/>
</dbReference>
<dbReference type="GO" id="GO:0030261">
    <property type="term" value="P:chromosome condensation"/>
    <property type="evidence" value="ECO:0007669"/>
    <property type="project" value="TreeGrafter"/>
</dbReference>
<dbReference type="InterPro" id="IPR036388">
    <property type="entry name" value="WH-like_DNA-bd_sf"/>
</dbReference>
<dbReference type="Gene3D" id="1.10.10.10">
    <property type="entry name" value="Winged helix-like DNA-binding domain superfamily/Winged helix DNA-binding domain"/>
    <property type="match status" value="1"/>
</dbReference>
<feature type="region of interest" description="Disordered" evidence="7">
    <location>
        <begin position="81"/>
        <end position="199"/>
    </location>
</feature>
<dbReference type="OMA" id="PTMVNAH"/>
<name>A0A3Q3E2E2_HIPCM</name>
<feature type="region of interest" description="Disordered" evidence="7">
    <location>
        <begin position="1"/>
        <end position="46"/>
    </location>
</feature>
<protein>
    <submittedName>
        <fullName evidence="9">H1.0 linker histone</fullName>
    </submittedName>
</protein>
<keyword evidence="10" id="KW-1185">Reference proteome</keyword>
<dbReference type="Ensembl" id="ENSHCOT00000026972.1">
    <property type="protein sequence ID" value="ENSHCOP00000025436.1"/>
    <property type="gene ID" value="ENSHCOG00000000434.1"/>
</dbReference>
<dbReference type="CDD" id="cd00073">
    <property type="entry name" value="H15"/>
    <property type="match status" value="1"/>
</dbReference>
<dbReference type="GO" id="GO:0045910">
    <property type="term" value="P:negative regulation of DNA recombination"/>
    <property type="evidence" value="ECO:0007669"/>
    <property type="project" value="TreeGrafter"/>
</dbReference>
<dbReference type="GO" id="GO:0005634">
    <property type="term" value="C:nucleus"/>
    <property type="evidence" value="ECO:0007669"/>
    <property type="project" value="UniProtKB-SubCell"/>
</dbReference>
<evidence type="ECO:0000256" key="3">
    <source>
        <dbReference type="ARBA" id="ARBA00022454"/>
    </source>
</evidence>
<dbReference type="PANTHER" id="PTHR11467">
    <property type="entry name" value="HISTONE H1"/>
    <property type="match status" value="1"/>
</dbReference>
<organism evidence="9 10">
    <name type="scientific">Hippocampus comes</name>
    <name type="common">Tiger tail seahorse</name>
    <dbReference type="NCBI Taxonomy" id="109280"/>
    <lineage>
        <taxon>Eukaryota</taxon>
        <taxon>Metazoa</taxon>
        <taxon>Chordata</taxon>
        <taxon>Craniata</taxon>
        <taxon>Vertebrata</taxon>
        <taxon>Euteleostomi</taxon>
        <taxon>Actinopterygii</taxon>
        <taxon>Neopterygii</taxon>
        <taxon>Teleostei</taxon>
        <taxon>Neoteleostei</taxon>
        <taxon>Acanthomorphata</taxon>
        <taxon>Syngnathiaria</taxon>
        <taxon>Syngnathiformes</taxon>
        <taxon>Syngnathoidei</taxon>
        <taxon>Syngnathidae</taxon>
        <taxon>Hippocampus</taxon>
    </lineage>
</organism>
<sequence length="199" mass="21198">MAETSASPAKAKKAPKPKKPASHPKYSDMIQAAIAHDASRSGASRQSIQKFVRKNYKVGDNADAQIKLALKRLLASGMLRHTKGIGASGSFRLNKPDDVKKPTKKPAAAKPKKATKASAKPPRKVAKPKKANKAPEKAKKAAPKKTKAVKVNKKATQTKVKKAAVQKKTKPAKAAKPKAKAVKRAAKPAKKAVKAAKRK</sequence>
<feature type="compositionally biased region" description="Basic residues" evidence="7">
    <location>
        <begin position="159"/>
        <end position="199"/>
    </location>
</feature>
<comment type="similarity">
    <text evidence="6">Belongs to the histone H1/H5 family.</text>
</comment>
<dbReference type="InterPro" id="IPR005819">
    <property type="entry name" value="H1/H5"/>
</dbReference>
<dbReference type="GO" id="GO:0031492">
    <property type="term" value="F:nucleosomal DNA binding"/>
    <property type="evidence" value="ECO:0007669"/>
    <property type="project" value="TreeGrafter"/>
</dbReference>
<dbReference type="Pfam" id="PF00538">
    <property type="entry name" value="Linker_histone"/>
    <property type="match status" value="1"/>
</dbReference>
<dbReference type="RefSeq" id="XP_019749365.1">
    <property type="nucleotide sequence ID" value="XM_019893806.1"/>
</dbReference>
<dbReference type="GeneTree" id="ENSGT00810000125570"/>
<evidence type="ECO:0000256" key="4">
    <source>
        <dbReference type="ARBA" id="ARBA00023125"/>
    </source>
</evidence>
<dbReference type="STRING" id="109280.ENSHCOP00000025436"/>
<dbReference type="GO" id="GO:0030527">
    <property type="term" value="F:structural constituent of chromatin"/>
    <property type="evidence" value="ECO:0007669"/>
    <property type="project" value="InterPro"/>
</dbReference>
<evidence type="ECO:0000256" key="2">
    <source>
        <dbReference type="ARBA" id="ARBA00004286"/>
    </source>
</evidence>
<evidence type="ECO:0000313" key="9">
    <source>
        <dbReference type="Ensembl" id="ENSHCOP00000025436.1"/>
    </source>
</evidence>
<feature type="domain" description="H15" evidence="8">
    <location>
        <begin position="22"/>
        <end position="95"/>
    </location>
</feature>
<dbReference type="InterPro" id="IPR036390">
    <property type="entry name" value="WH_DNA-bd_sf"/>
</dbReference>
<evidence type="ECO:0000256" key="7">
    <source>
        <dbReference type="SAM" id="MobiDB-lite"/>
    </source>
</evidence>
<dbReference type="GO" id="GO:0000786">
    <property type="term" value="C:nucleosome"/>
    <property type="evidence" value="ECO:0007669"/>
    <property type="project" value="InterPro"/>
</dbReference>
<feature type="compositionally biased region" description="Basic residues" evidence="7">
    <location>
        <begin position="110"/>
        <end position="132"/>
    </location>
</feature>
<comment type="subcellular location">
    <subcellularLocation>
        <location evidence="2">Chromosome</location>
    </subcellularLocation>
    <subcellularLocation>
        <location evidence="1 6">Nucleus</location>
    </subcellularLocation>
</comment>
<dbReference type="SMART" id="SM00526">
    <property type="entry name" value="H15"/>
    <property type="match status" value="1"/>
</dbReference>
<keyword evidence="5 6" id="KW-0539">Nucleus</keyword>